<dbReference type="Pfam" id="PF21983">
    <property type="entry name" value="NikA-like"/>
    <property type="match status" value="1"/>
</dbReference>
<reference evidence="2" key="2">
    <citation type="submission" date="2013-07" db="EMBL/GenBank/DDBJ databases">
        <authorList>
            <person name="Morais-Silva F.O."/>
            <person name="Rezende A.M."/>
            <person name="Pimentel C."/>
            <person name="Resende D.M."/>
            <person name="Santos C.I."/>
            <person name="Clemente C."/>
            <person name="de Oliveira L.M."/>
            <person name="da Silva S.M."/>
            <person name="Costa D.A."/>
            <person name="Varela-Raposo A."/>
            <person name="Horacio E.C.A."/>
            <person name="Matos M."/>
            <person name="Flores O."/>
            <person name="Ruiz J.C."/>
            <person name="Rodrigues-Pousada C."/>
        </authorList>
    </citation>
    <scope>NUCLEOTIDE SEQUENCE [LARGE SCALE GENOMIC DNA]</scope>
    <source>
        <strain evidence="2">ATCC 19364 / DSM 1382 / NCIMB 9332 / VKM B-1759</strain>
    </source>
</reference>
<dbReference type="RefSeq" id="WP_021759013.1">
    <property type="nucleotide sequence ID" value="NC_022444.1"/>
</dbReference>
<keyword evidence="2" id="KW-1185">Reference proteome</keyword>
<gene>
    <name evidence="1" type="ORF">DGI_0471</name>
</gene>
<accession>T2G8Y8</accession>
<dbReference type="InterPro" id="IPR053842">
    <property type="entry name" value="NikA-like"/>
</dbReference>
<organism evidence="1 2">
    <name type="scientific">Megalodesulfovibrio gigas (strain ATCC 19364 / DSM 1382 / NCIMB 9332 / VKM B-1759)</name>
    <name type="common">Desulfovibrio gigas</name>
    <dbReference type="NCBI Taxonomy" id="1121448"/>
    <lineage>
        <taxon>Bacteria</taxon>
        <taxon>Pseudomonadati</taxon>
        <taxon>Thermodesulfobacteriota</taxon>
        <taxon>Desulfovibrionia</taxon>
        <taxon>Desulfovibrionales</taxon>
        <taxon>Desulfovibrionaceae</taxon>
        <taxon>Megalodesulfovibrio</taxon>
    </lineage>
</organism>
<dbReference type="Proteomes" id="UP000016587">
    <property type="component" value="Chromosome"/>
</dbReference>
<reference evidence="1 2" key="1">
    <citation type="journal article" date="2013" name="J. Bacteriol.">
        <title>Roles of HynAB and Ech, the only two hydrogenases found in the model sulfate reducer Desulfovibrio gigas.</title>
        <authorList>
            <person name="Morais-Silva F.O."/>
            <person name="Santos C.I."/>
            <person name="Rodrigues R."/>
            <person name="Pereira I.A."/>
            <person name="Rodrigues-Pousada C."/>
        </authorList>
    </citation>
    <scope>NUCLEOTIDE SEQUENCE [LARGE SCALE GENOMIC DNA]</scope>
    <source>
        <strain evidence="2">ATCC 19364 / DSM 1382 / NCIMB 9332 / VKM B-1759</strain>
    </source>
</reference>
<evidence type="ECO:0000313" key="1">
    <source>
        <dbReference type="EMBL" id="AGW12382.1"/>
    </source>
</evidence>
<dbReference type="OrthoDB" id="8966807at2"/>
<dbReference type="HOGENOM" id="CLU_128586_1_1_7"/>
<sequence>MPSKKPIMKVYVTPEEYRQVIDQADRHGLSISAFARRVCLGQPLPARDHQQARRELARINADLGRLGGLFKLWLCDERRAAPELTYQVRRLLREIEARQRELCAAVGRIA</sequence>
<dbReference type="eggNOG" id="ENOG5031AZX">
    <property type="taxonomic scope" value="Bacteria"/>
</dbReference>
<dbReference type="PATRIC" id="fig|1121448.10.peg.467"/>
<evidence type="ECO:0000313" key="2">
    <source>
        <dbReference type="Proteomes" id="UP000016587"/>
    </source>
</evidence>
<dbReference type="EMBL" id="CP006585">
    <property type="protein sequence ID" value="AGW12382.1"/>
    <property type="molecule type" value="Genomic_DNA"/>
</dbReference>
<dbReference type="KEGG" id="dgg:DGI_0471"/>
<dbReference type="AlphaFoldDB" id="T2G8Y8"/>
<protein>
    <submittedName>
        <fullName evidence="1">Putative plasmid conjugal transfer protein</fullName>
    </submittedName>
</protein>
<dbReference type="STRING" id="1121448.DGI_0471"/>
<name>T2G8Y8_MEGG1</name>
<proteinExistence type="predicted"/>